<evidence type="ECO:0000313" key="3">
    <source>
        <dbReference type="EMBL" id="CAA9277268.1"/>
    </source>
</evidence>
<dbReference type="Gene3D" id="2.120.10.30">
    <property type="entry name" value="TolB, C-terminal domain"/>
    <property type="match status" value="1"/>
</dbReference>
<proteinExistence type="predicted"/>
<evidence type="ECO:0000256" key="1">
    <source>
        <dbReference type="ARBA" id="ARBA00022801"/>
    </source>
</evidence>
<gene>
    <name evidence="3" type="ORF">AVDCRST_MAG54-3341</name>
</gene>
<keyword evidence="1" id="KW-0378">Hydrolase</keyword>
<dbReference type="InterPro" id="IPR029058">
    <property type="entry name" value="AB_hydrolase_fold"/>
</dbReference>
<dbReference type="InterPro" id="IPR011042">
    <property type="entry name" value="6-blade_b-propeller_TolB-like"/>
</dbReference>
<dbReference type="SUPFAM" id="SSF53474">
    <property type="entry name" value="alpha/beta-Hydrolases"/>
    <property type="match status" value="1"/>
</dbReference>
<dbReference type="InterPro" id="IPR002470">
    <property type="entry name" value="Peptidase_S9A"/>
</dbReference>
<dbReference type="InterPro" id="IPR001375">
    <property type="entry name" value="Peptidase_S9_cat"/>
</dbReference>
<dbReference type="PRINTS" id="PR00862">
    <property type="entry name" value="PROLIGOPTASE"/>
</dbReference>
<dbReference type="Pfam" id="PF00326">
    <property type="entry name" value="Peptidase_S9"/>
    <property type="match status" value="1"/>
</dbReference>
<accession>A0A6J4JET8</accession>
<dbReference type="EMBL" id="CADCTH010000429">
    <property type="protein sequence ID" value="CAA9277268.1"/>
    <property type="molecule type" value="Genomic_DNA"/>
</dbReference>
<organism evidence="3">
    <name type="scientific">uncultured Actinomycetospora sp</name>
    <dbReference type="NCBI Taxonomy" id="1135996"/>
    <lineage>
        <taxon>Bacteria</taxon>
        <taxon>Bacillati</taxon>
        <taxon>Actinomycetota</taxon>
        <taxon>Actinomycetes</taxon>
        <taxon>Pseudonocardiales</taxon>
        <taxon>Pseudonocardiaceae</taxon>
        <taxon>Actinomycetospora</taxon>
        <taxon>environmental samples</taxon>
    </lineage>
</organism>
<dbReference type="Gene3D" id="3.40.50.1820">
    <property type="entry name" value="alpha/beta hydrolase"/>
    <property type="match status" value="1"/>
</dbReference>
<name>A0A6J4JET8_9PSEU</name>
<evidence type="ECO:0000259" key="2">
    <source>
        <dbReference type="Pfam" id="PF00326"/>
    </source>
</evidence>
<reference evidence="3" key="1">
    <citation type="submission" date="2020-02" db="EMBL/GenBank/DDBJ databases">
        <authorList>
            <person name="Meier V. D."/>
        </authorList>
    </citation>
    <scope>NUCLEOTIDE SEQUENCE</scope>
    <source>
        <strain evidence="3">AVDCRST_MAG54</strain>
    </source>
</reference>
<dbReference type="AlphaFoldDB" id="A0A6J4JET8"/>
<dbReference type="PANTHER" id="PTHR42776:SF27">
    <property type="entry name" value="DIPEPTIDYL PEPTIDASE FAMILY MEMBER 6"/>
    <property type="match status" value="1"/>
</dbReference>
<feature type="domain" description="Peptidase S9 prolyl oligopeptidase catalytic" evidence="2">
    <location>
        <begin position="398"/>
        <end position="604"/>
    </location>
</feature>
<dbReference type="GO" id="GO:0004252">
    <property type="term" value="F:serine-type endopeptidase activity"/>
    <property type="evidence" value="ECO:0007669"/>
    <property type="project" value="InterPro"/>
</dbReference>
<dbReference type="PANTHER" id="PTHR42776">
    <property type="entry name" value="SERINE PEPTIDASE S9 FAMILY MEMBER"/>
    <property type="match status" value="1"/>
</dbReference>
<dbReference type="GO" id="GO:0006508">
    <property type="term" value="P:proteolysis"/>
    <property type="evidence" value="ECO:0007669"/>
    <property type="project" value="InterPro"/>
</dbReference>
<protein>
    <submittedName>
        <fullName evidence="3">Acylamino-acid-releasing enzyme</fullName>
    </submittedName>
</protein>
<dbReference type="SUPFAM" id="SSF82171">
    <property type="entry name" value="DPP6 N-terminal domain-like"/>
    <property type="match status" value="1"/>
</dbReference>
<sequence length="612" mass="64578">MESTHSTLLHRLLDATTWRAFDVDAEGRILAGHDASGTVQLVELRPDGSRTPLTALPGACHGRYVPGSRTVVVSHDAGGNERAQLSLLDADAVEEPVGEDGLTPLVHDPAYIHGLVEVLPTGEVVYTTNRRNGVDFDLVVRRVDGAGRGSETVLYDGGGMVGGASVSHDGTRALMTRPGRPALSSQVLLLVGDTTTELTDAGEHARYLGPQWLPRGEAAIITTDSGRDHLGVARLDVVTGALTWLVTDDAHDVSARLSPDGETLLVVTDDDGASRLAIHDADGTFRREVALPADYVGGVADFLALPRWSPDGTGLALTWTDPATPADVVLVDAGRGRAATVASSRDQLDGLELVAPTSHGVPTPDGETVPCLVYAPSSPSGSSVVIVHGGPEGQSVRSFSAIVQSLVGEGHTVLVPNVRGSVGYGKRWYSLDDVERRLDSVADLAALHAHLPRLGLDPARSALWGGSYGGYMVLAGLAFQPGLWAGGVDIVGISSLVTFLENTSPYRRAHREREYGSLERDREFLERASPLNRIGDVRAPLFVIHGANDPRVPLSEAEQVAAAVRANGVEVEMVVYDDEGHGLAKRANRLDAYPRAVAFLGRALAAPAAEAV</sequence>